<dbReference type="SUPFAM" id="SSF55931">
    <property type="entry name" value="Glutamine synthetase/guanido kinase"/>
    <property type="match status" value="1"/>
</dbReference>
<comment type="pathway">
    <text evidence="13">Sulfur metabolism; glutathione biosynthesis; glutathione from L-cysteine and L-glutamate: step 2/2.</text>
</comment>
<dbReference type="Pfam" id="PF04262">
    <property type="entry name" value="Glu_cys_ligase"/>
    <property type="match status" value="1"/>
</dbReference>
<evidence type="ECO:0000256" key="8">
    <source>
        <dbReference type="ARBA" id="ARBA00022840"/>
    </source>
</evidence>
<evidence type="ECO:0000256" key="11">
    <source>
        <dbReference type="ARBA" id="ARBA00023268"/>
    </source>
</evidence>
<dbReference type="Gene3D" id="3.30.470.20">
    <property type="entry name" value="ATP-grasp fold, B domain"/>
    <property type="match status" value="2"/>
</dbReference>
<comment type="cofactor">
    <cofactor evidence="1">
        <name>Mn(2+)</name>
        <dbReference type="ChEBI" id="CHEBI:29035"/>
    </cofactor>
</comment>
<keyword evidence="10" id="KW-0464">Manganese</keyword>
<evidence type="ECO:0000256" key="4">
    <source>
        <dbReference type="ARBA" id="ARBA00022598"/>
    </source>
</evidence>
<keyword evidence="8 13" id="KW-0067">ATP-binding</keyword>
<keyword evidence="5 13" id="KW-0317">Glutathione biosynthesis</keyword>
<evidence type="ECO:0000256" key="7">
    <source>
        <dbReference type="ARBA" id="ARBA00022741"/>
    </source>
</evidence>
<comment type="subunit">
    <text evidence="13">Monomer.</text>
</comment>
<evidence type="ECO:0000256" key="6">
    <source>
        <dbReference type="ARBA" id="ARBA00022723"/>
    </source>
</evidence>
<comment type="function">
    <text evidence="13">Synthesizes glutathione from L-glutamate and L-cysteine via gamma-L-glutamyl-L-cysteine.</text>
</comment>
<dbReference type="InterPro" id="IPR007370">
    <property type="entry name" value="Glu_cys_ligase"/>
</dbReference>
<keyword evidence="7 13" id="KW-0547">Nucleotide-binding</keyword>
<evidence type="ECO:0000256" key="12">
    <source>
        <dbReference type="ARBA" id="ARBA00048819"/>
    </source>
</evidence>
<evidence type="ECO:0000256" key="3">
    <source>
        <dbReference type="ARBA" id="ARBA00005006"/>
    </source>
</evidence>
<dbReference type="NCBIfam" id="TIGR01435">
    <property type="entry name" value="glu_cys_lig_rel"/>
    <property type="match status" value="1"/>
</dbReference>
<comment type="cofactor">
    <cofactor evidence="2">
        <name>Mg(2+)</name>
        <dbReference type="ChEBI" id="CHEBI:18420"/>
    </cofactor>
</comment>
<dbReference type="GO" id="GO:0004363">
    <property type="term" value="F:glutathione synthase activity"/>
    <property type="evidence" value="ECO:0007669"/>
    <property type="project" value="UniProtKB-EC"/>
</dbReference>
<dbReference type="HAMAP" id="MF_00782">
    <property type="entry name" value="Glut_biosynth"/>
    <property type="match status" value="1"/>
</dbReference>
<evidence type="ECO:0000313" key="16">
    <source>
        <dbReference type="Proteomes" id="UP000673375"/>
    </source>
</evidence>
<comment type="caution">
    <text evidence="15">The sequence shown here is derived from an EMBL/GenBank/DDBJ whole genome shotgun (WGS) entry which is preliminary data.</text>
</comment>
<keyword evidence="4 13" id="KW-0436">Ligase</keyword>
<dbReference type="Proteomes" id="UP000673375">
    <property type="component" value="Unassembled WGS sequence"/>
</dbReference>
<dbReference type="InterPro" id="IPR011761">
    <property type="entry name" value="ATP-grasp"/>
</dbReference>
<comment type="similarity">
    <text evidence="13">In the N-terminal section; belongs to the glutamate--cysteine ligase type 1 family. Type 2 subfamily.</text>
</comment>
<dbReference type="Pfam" id="PF18419">
    <property type="entry name" value="ATP-grasp_6"/>
    <property type="match status" value="1"/>
</dbReference>
<evidence type="ECO:0000256" key="2">
    <source>
        <dbReference type="ARBA" id="ARBA00001946"/>
    </source>
</evidence>
<dbReference type="PROSITE" id="PS50975">
    <property type="entry name" value="ATP_GRASP"/>
    <property type="match status" value="1"/>
</dbReference>
<dbReference type="EC" id="6.3.2.2" evidence="13"/>
<reference evidence="15 16" key="1">
    <citation type="submission" date="2020-12" db="EMBL/GenBank/DDBJ databases">
        <title>Vagococcus allomyrinae sp. nov. and Enterococcus lavae sp. nov., isolated from the larvae of Allomyrina dichotoma.</title>
        <authorList>
            <person name="Lee S.D."/>
        </authorList>
    </citation>
    <scope>NUCLEOTIDE SEQUENCE [LARGE SCALE GENOMIC DNA]</scope>
    <source>
        <strain evidence="15 16">BWM-S5</strain>
    </source>
</reference>
<evidence type="ECO:0000256" key="9">
    <source>
        <dbReference type="ARBA" id="ARBA00022842"/>
    </source>
</evidence>
<organism evidence="15 16">
    <name type="scientific">Enterococcus larvae</name>
    <dbReference type="NCBI Taxonomy" id="2794352"/>
    <lineage>
        <taxon>Bacteria</taxon>
        <taxon>Bacillati</taxon>
        <taxon>Bacillota</taxon>
        <taxon>Bacilli</taxon>
        <taxon>Lactobacillales</taxon>
        <taxon>Enterococcaceae</taxon>
        <taxon>Enterococcus</taxon>
    </lineage>
</organism>
<comment type="catalytic activity">
    <reaction evidence="12 13">
        <text>L-cysteine + L-glutamate + ATP = gamma-L-glutamyl-L-cysteine + ADP + phosphate + H(+)</text>
        <dbReference type="Rhea" id="RHEA:13285"/>
        <dbReference type="ChEBI" id="CHEBI:15378"/>
        <dbReference type="ChEBI" id="CHEBI:29985"/>
        <dbReference type="ChEBI" id="CHEBI:30616"/>
        <dbReference type="ChEBI" id="CHEBI:35235"/>
        <dbReference type="ChEBI" id="CHEBI:43474"/>
        <dbReference type="ChEBI" id="CHEBI:58173"/>
        <dbReference type="ChEBI" id="CHEBI:456216"/>
        <dbReference type="EC" id="6.3.2.2"/>
    </reaction>
</comment>
<protein>
    <recommendedName>
        <fullName evidence="13">Glutathione biosynthesis bifunctional protein GshAB</fullName>
    </recommendedName>
    <alternativeName>
        <fullName evidence="13">Gamma-GCS-GS</fullName>
        <shortName evidence="13">GCS-GS</shortName>
    </alternativeName>
    <domain>
        <recommendedName>
            <fullName evidence="13">Glutamate--cysteine ligase</fullName>
            <ecNumber evidence="13">6.3.2.2</ecNumber>
        </recommendedName>
        <alternativeName>
            <fullName evidence="13">Gamma-ECS</fullName>
            <shortName evidence="13">GCS</shortName>
        </alternativeName>
        <alternativeName>
            <fullName evidence="13">Gamma-glutamylcysteine synthetase</fullName>
        </alternativeName>
    </domain>
    <domain>
        <recommendedName>
            <fullName evidence="13">Glutathione synthetase</fullName>
            <ecNumber evidence="13">6.3.2.3</ecNumber>
        </recommendedName>
        <alternativeName>
            <fullName evidence="13">GSH synthetase</fullName>
            <shortName evidence="13">GS</shortName>
            <shortName evidence="13">GSH-S</shortName>
            <shortName evidence="13">GSHase</shortName>
        </alternativeName>
        <alternativeName>
            <fullName evidence="13">Glutathione synthase</fullName>
        </alternativeName>
    </domain>
</protein>
<dbReference type="RefSeq" id="WP_209558713.1">
    <property type="nucleotide sequence ID" value="NZ_JAEDXU010000011.1"/>
</dbReference>
<dbReference type="Pfam" id="PF02655">
    <property type="entry name" value="ATP-grasp_3"/>
    <property type="match status" value="1"/>
</dbReference>
<keyword evidence="6" id="KW-0479">Metal-binding</keyword>
<comment type="pathway">
    <text evidence="3 13">Sulfur metabolism; glutathione biosynthesis; glutathione from L-cysteine and L-glutamate: step 1/2.</text>
</comment>
<dbReference type="NCBIfam" id="NF002688">
    <property type="entry name" value="PRK02471.1"/>
    <property type="match status" value="1"/>
</dbReference>
<comment type="catalytic activity">
    <reaction evidence="13">
        <text>gamma-L-glutamyl-L-cysteine + glycine + ATP = glutathione + ADP + phosphate + H(+)</text>
        <dbReference type="Rhea" id="RHEA:13557"/>
        <dbReference type="ChEBI" id="CHEBI:15378"/>
        <dbReference type="ChEBI" id="CHEBI:30616"/>
        <dbReference type="ChEBI" id="CHEBI:43474"/>
        <dbReference type="ChEBI" id="CHEBI:57305"/>
        <dbReference type="ChEBI" id="CHEBI:57925"/>
        <dbReference type="ChEBI" id="CHEBI:58173"/>
        <dbReference type="ChEBI" id="CHEBI:456216"/>
        <dbReference type="EC" id="6.3.2.3"/>
    </reaction>
</comment>
<dbReference type="PANTHER" id="PTHR38761">
    <property type="entry name" value="GLUTAMATE--CYSTEINE LIGASE"/>
    <property type="match status" value="1"/>
</dbReference>
<evidence type="ECO:0000256" key="13">
    <source>
        <dbReference type="HAMAP-Rule" id="MF_00782"/>
    </source>
</evidence>
<dbReference type="InterPro" id="IPR003806">
    <property type="entry name" value="ATP-grasp_PylC-type"/>
</dbReference>
<dbReference type="SUPFAM" id="SSF56059">
    <property type="entry name" value="Glutathione synthetase ATP-binding domain-like"/>
    <property type="match status" value="1"/>
</dbReference>
<dbReference type="InterPro" id="IPR006335">
    <property type="entry name" value="Glut_biosynth"/>
</dbReference>
<evidence type="ECO:0000256" key="5">
    <source>
        <dbReference type="ARBA" id="ARBA00022684"/>
    </source>
</evidence>
<dbReference type="InterPro" id="IPR040657">
    <property type="entry name" value="GshAB_ATP-grasp"/>
</dbReference>
<evidence type="ECO:0000259" key="14">
    <source>
        <dbReference type="PROSITE" id="PS50975"/>
    </source>
</evidence>
<dbReference type="Gene3D" id="3.30.590.20">
    <property type="match status" value="1"/>
</dbReference>
<name>A0ABS4CP21_9ENTE</name>
<keyword evidence="11 13" id="KW-0511">Multifunctional enzyme</keyword>
<dbReference type="GO" id="GO:0004357">
    <property type="term" value="F:glutamate-cysteine ligase activity"/>
    <property type="evidence" value="ECO:0007669"/>
    <property type="project" value="UniProtKB-EC"/>
</dbReference>
<evidence type="ECO:0000256" key="1">
    <source>
        <dbReference type="ARBA" id="ARBA00001936"/>
    </source>
</evidence>
<dbReference type="InterPro" id="IPR006334">
    <property type="entry name" value="Glut_cys_ligase"/>
</dbReference>
<proteinExistence type="inferred from homology"/>
<accession>A0ABS4CP21</accession>
<gene>
    <name evidence="13 15" type="primary">gshAB</name>
    <name evidence="13" type="synonym">gshF</name>
    <name evidence="15" type="ORF">I6N96_16710</name>
</gene>
<dbReference type="InterPro" id="IPR014746">
    <property type="entry name" value="Gln_synth/guanido_kin_cat_dom"/>
</dbReference>
<evidence type="ECO:0000313" key="15">
    <source>
        <dbReference type="EMBL" id="MBP1047933.1"/>
    </source>
</evidence>
<feature type="region of interest" description="Glutamate--cysteine ligase" evidence="13">
    <location>
        <begin position="1"/>
        <end position="338"/>
    </location>
</feature>
<dbReference type="EMBL" id="JAEDXU010000011">
    <property type="protein sequence ID" value="MBP1047933.1"/>
    <property type="molecule type" value="Genomic_DNA"/>
</dbReference>
<feature type="domain" description="ATP-grasp" evidence="14">
    <location>
        <begin position="493"/>
        <end position="751"/>
    </location>
</feature>
<evidence type="ECO:0000256" key="10">
    <source>
        <dbReference type="ARBA" id="ARBA00023211"/>
    </source>
</evidence>
<dbReference type="PANTHER" id="PTHR38761:SF1">
    <property type="entry name" value="GLUTAMATE--CYSTEINE LIGASE"/>
    <property type="match status" value="1"/>
</dbReference>
<keyword evidence="9" id="KW-0460">Magnesium</keyword>
<sequence length="761" mass="87194">MNLKELLIKTDVRPYAMSARFGLEKESQRVTLDGALAQTEHPQILGNRSYHPYIQTDFSETQMELITPVADSIMETLRYLAAVHDVAIRSTGKSEMLWPLSMPPRLPENDRDIKIAKLDKYEDILYRRYLAREYGKRKQMVSGIHFNFEYGEELIARMYKAQEECKTIEQFKNVLYMKASRNYLRYRWLITYLFGASPVSEWGYFTEEENRPTEPVRSIRNSSFGYRNREDVKVSYTSLEEYIDDIQTMVENGVLSEEKEFYAPVRLRGGKCMADLPKKGIRYIELRNIDLNPFAPMGIDGDTMQFMHLFMLFLLWTEEKEQADEWVATGELLNEQIALTHPFAQITLPAEGDRIFSEMMDMVTELGIYGQKELLTTYQEQLRTPEMTISGKMWTIIEANSNTELGIVYGKEYQSIAFERPYQLAGFRHMELSTQVFLFDAIQKGLEVEILDENEQFLKLKHKAHVEYVKNANMTSLDTYIVPLIMENKTVTKKILKQAGFRVPGGDEFTSLEDAERAYLKYENQAFVVKPKSTNYGVGISIFKDGASGKDYLEALSLAFKEDTSILIEEFMEGTEYRFFVLDNEVKAILLRIPANVVGDGVQTVEELVAEKNLHPLRGTNHRAPLELIQLGELERLMLKEQGLIISAVPEKGQVVYLRENSNISTGGDSIDVTDQLDESYKKLAIDAVAALGARICGIDLIIPDKTIPADKGAHTYGIIEANFNPAMHMHIYPYSGTGRHLTMDVLKLLYPELFEQSDSI</sequence>
<keyword evidence="16" id="KW-1185">Reference proteome</keyword>
<dbReference type="EC" id="6.3.2.3" evidence="13"/>